<keyword evidence="7" id="KW-1185">Reference proteome</keyword>
<evidence type="ECO:0000259" key="4">
    <source>
        <dbReference type="PROSITE" id="PS51077"/>
    </source>
</evidence>
<dbReference type="InterPro" id="IPR036390">
    <property type="entry name" value="WH_DNA-bd_sf"/>
</dbReference>
<dbReference type="GO" id="GO:0003700">
    <property type="term" value="F:DNA-binding transcription factor activity"/>
    <property type="evidence" value="ECO:0007669"/>
    <property type="project" value="TreeGrafter"/>
</dbReference>
<dbReference type="InterPro" id="IPR014757">
    <property type="entry name" value="Tscrpt_reg_IclR_C"/>
</dbReference>
<dbReference type="InterPro" id="IPR050707">
    <property type="entry name" value="HTH_MetabolicPath_Reg"/>
</dbReference>
<dbReference type="Proteomes" id="UP000031843">
    <property type="component" value="Chromosome secondary"/>
</dbReference>
<evidence type="ECO:0000259" key="5">
    <source>
        <dbReference type="PROSITE" id="PS51078"/>
    </source>
</evidence>
<feature type="domain" description="IclR-ED" evidence="5">
    <location>
        <begin position="75"/>
        <end position="254"/>
    </location>
</feature>
<dbReference type="SMART" id="SM00346">
    <property type="entry name" value="HTH_ICLR"/>
    <property type="match status" value="1"/>
</dbReference>
<sequence length="255" mass="27465">MQIEADAPETNYPAAGADRVLFVLAALAQQGKPMTVRELGAATGLPKSTLYRQLVLLKKWGFVLESDGRYAPGPISLQLALGFDMASHLAREAQPEMQWLVQQSGESVGLVVAVKDQAVCLEMIESRQSLRCSFEKGRGVPLRAGASAKSLLAFMHEDARRRIVLGLPDMDAMQAEQLLDELAGIERAGYAVSQGEVDAGVWGVSVPVFRRREKTAAVGSITLMAPATRTQGREPLLIEMTRSAAGRVSAGLQSF</sequence>
<dbReference type="Pfam" id="PF09339">
    <property type="entry name" value="HTH_IclR"/>
    <property type="match status" value="1"/>
</dbReference>
<dbReference type="EMBL" id="CP010537">
    <property type="protein sequence ID" value="AJG23874.1"/>
    <property type="molecule type" value="Genomic_DNA"/>
</dbReference>
<dbReference type="Pfam" id="PF01614">
    <property type="entry name" value="IclR_C"/>
    <property type="match status" value="1"/>
</dbReference>
<dbReference type="OrthoDB" id="9807558at2"/>
<dbReference type="KEGG" id="cbw:RR42_s2292"/>
<keyword evidence="1" id="KW-0805">Transcription regulation</keyword>
<gene>
    <name evidence="6" type="ORF">RR42_s2292</name>
</gene>
<dbReference type="RefSeq" id="WP_043355839.1">
    <property type="nucleotide sequence ID" value="NZ_CP010537.1"/>
</dbReference>
<evidence type="ECO:0000313" key="6">
    <source>
        <dbReference type="EMBL" id="AJG23874.1"/>
    </source>
</evidence>
<evidence type="ECO:0000256" key="2">
    <source>
        <dbReference type="ARBA" id="ARBA00023125"/>
    </source>
</evidence>
<evidence type="ECO:0000256" key="1">
    <source>
        <dbReference type="ARBA" id="ARBA00023015"/>
    </source>
</evidence>
<dbReference type="PROSITE" id="PS51078">
    <property type="entry name" value="ICLR_ED"/>
    <property type="match status" value="1"/>
</dbReference>
<proteinExistence type="predicted"/>
<dbReference type="PANTHER" id="PTHR30136:SF24">
    <property type="entry name" value="HTH-TYPE TRANSCRIPTIONAL REPRESSOR ALLR"/>
    <property type="match status" value="1"/>
</dbReference>
<dbReference type="Gene3D" id="3.30.450.40">
    <property type="match status" value="1"/>
</dbReference>
<dbReference type="STRING" id="68895.RR42_s2292"/>
<dbReference type="PROSITE" id="PS51077">
    <property type="entry name" value="HTH_ICLR"/>
    <property type="match status" value="1"/>
</dbReference>
<evidence type="ECO:0000313" key="7">
    <source>
        <dbReference type="Proteomes" id="UP000031843"/>
    </source>
</evidence>
<dbReference type="SUPFAM" id="SSF55781">
    <property type="entry name" value="GAF domain-like"/>
    <property type="match status" value="1"/>
</dbReference>
<dbReference type="GO" id="GO:0045892">
    <property type="term" value="P:negative regulation of DNA-templated transcription"/>
    <property type="evidence" value="ECO:0007669"/>
    <property type="project" value="TreeGrafter"/>
</dbReference>
<protein>
    <submittedName>
        <fullName evidence="6">Transcriptional regulator, IclR family</fullName>
    </submittedName>
</protein>
<evidence type="ECO:0000256" key="3">
    <source>
        <dbReference type="ARBA" id="ARBA00023163"/>
    </source>
</evidence>
<dbReference type="InterPro" id="IPR036388">
    <property type="entry name" value="WH-like_DNA-bd_sf"/>
</dbReference>
<accession>A0A0C4YP78</accession>
<name>A0A0C4YP78_9BURK</name>
<reference evidence="6 7" key="1">
    <citation type="journal article" date="2015" name="Genome Announc.">
        <title>Complete Genome Sequence of Cupriavidus basilensis 4G11, Isolated from the Oak Ridge Field Research Center Site.</title>
        <authorList>
            <person name="Ray J."/>
            <person name="Waters R.J."/>
            <person name="Skerker J.M."/>
            <person name="Kuehl J.V."/>
            <person name="Price M.N."/>
            <person name="Huang J."/>
            <person name="Chakraborty R."/>
            <person name="Arkin A.P."/>
            <person name="Deutschbauer A."/>
        </authorList>
    </citation>
    <scope>NUCLEOTIDE SEQUENCE [LARGE SCALE GENOMIC DNA]</scope>
    <source>
        <strain evidence="6">4G11</strain>
    </source>
</reference>
<keyword evidence="3" id="KW-0804">Transcription</keyword>
<dbReference type="InterPro" id="IPR029016">
    <property type="entry name" value="GAF-like_dom_sf"/>
</dbReference>
<dbReference type="InterPro" id="IPR005471">
    <property type="entry name" value="Tscrpt_reg_IclR_N"/>
</dbReference>
<dbReference type="SUPFAM" id="SSF46785">
    <property type="entry name" value="Winged helix' DNA-binding domain"/>
    <property type="match status" value="1"/>
</dbReference>
<feature type="domain" description="HTH iclR-type" evidence="4">
    <location>
        <begin position="14"/>
        <end position="74"/>
    </location>
</feature>
<dbReference type="GO" id="GO:0003677">
    <property type="term" value="F:DNA binding"/>
    <property type="evidence" value="ECO:0007669"/>
    <property type="project" value="UniProtKB-KW"/>
</dbReference>
<organism evidence="6 7">
    <name type="scientific">Cupriavidus basilensis</name>
    <dbReference type="NCBI Taxonomy" id="68895"/>
    <lineage>
        <taxon>Bacteria</taxon>
        <taxon>Pseudomonadati</taxon>
        <taxon>Pseudomonadota</taxon>
        <taxon>Betaproteobacteria</taxon>
        <taxon>Burkholderiales</taxon>
        <taxon>Burkholderiaceae</taxon>
        <taxon>Cupriavidus</taxon>
    </lineage>
</organism>
<keyword evidence="2" id="KW-0238">DNA-binding</keyword>
<dbReference type="PANTHER" id="PTHR30136">
    <property type="entry name" value="HELIX-TURN-HELIX TRANSCRIPTIONAL REGULATOR, ICLR FAMILY"/>
    <property type="match status" value="1"/>
</dbReference>
<dbReference type="Gene3D" id="1.10.10.10">
    <property type="entry name" value="Winged helix-like DNA-binding domain superfamily/Winged helix DNA-binding domain"/>
    <property type="match status" value="1"/>
</dbReference>
<dbReference type="AlphaFoldDB" id="A0A0C4YP78"/>